<keyword evidence="1" id="KW-0723">Serine/threonine-protein kinase</keyword>
<protein>
    <submittedName>
        <fullName evidence="8">Protein kinase domain containing protein</fullName>
    </submittedName>
</protein>
<dbReference type="GO" id="GO:0004674">
    <property type="term" value="F:protein serine/threonine kinase activity"/>
    <property type="evidence" value="ECO:0007669"/>
    <property type="project" value="UniProtKB-KW"/>
</dbReference>
<feature type="region of interest" description="Disordered" evidence="6">
    <location>
        <begin position="85"/>
        <end position="108"/>
    </location>
</feature>
<evidence type="ECO:0000256" key="5">
    <source>
        <dbReference type="ARBA" id="ARBA00022840"/>
    </source>
</evidence>
<feature type="region of interest" description="Disordered" evidence="6">
    <location>
        <begin position="367"/>
        <end position="386"/>
    </location>
</feature>
<evidence type="ECO:0000256" key="1">
    <source>
        <dbReference type="ARBA" id="ARBA00022527"/>
    </source>
</evidence>
<evidence type="ECO:0000256" key="3">
    <source>
        <dbReference type="ARBA" id="ARBA00022741"/>
    </source>
</evidence>
<keyword evidence="4 8" id="KW-0418">Kinase</keyword>
<feature type="compositionally biased region" description="Gly residues" evidence="6">
    <location>
        <begin position="88"/>
        <end position="102"/>
    </location>
</feature>
<dbReference type="PANTHER" id="PTHR24346:SF82">
    <property type="entry name" value="KP78A-RELATED"/>
    <property type="match status" value="1"/>
</dbReference>
<gene>
    <name evidence="8" type="ORF">NESM_000240500</name>
</gene>
<evidence type="ECO:0000256" key="4">
    <source>
        <dbReference type="ARBA" id="ARBA00022777"/>
    </source>
</evidence>
<dbReference type="GO" id="GO:0005524">
    <property type="term" value="F:ATP binding"/>
    <property type="evidence" value="ECO:0007669"/>
    <property type="project" value="UniProtKB-KW"/>
</dbReference>
<evidence type="ECO:0000256" key="6">
    <source>
        <dbReference type="SAM" id="MobiDB-lite"/>
    </source>
</evidence>
<dbReference type="SUPFAM" id="SSF56112">
    <property type="entry name" value="Protein kinase-like (PK-like)"/>
    <property type="match status" value="1"/>
</dbReference>
<feature type="compositionally biased region" description="Gly residues" evidence="6">
    <location>
        <begin position="234"/>
        <end position="244"/>
    </location>
</feature>
<keyword evidence="9" id="KW-1185">Reference proteome</keyword>
<dbReference type="GO" id="GO:0005737">
    <property type="term" value="C:cytoplasm"/>
    <property type="evidence" value="ECO:0007669"/>
    <property type="project" value="TreeGrafter"/>
</dbReference>
<evidence type="ECO:0000313" key="8">
    <source>
        <dbReference type="EMBL" id="KAK7201746.1"/>
    </source>
</evidence>
<keyword evidence="5" id="KW-0067">ATP-binding</keyword>
<keyword evidence="3" id="KW-0547">Nucleotide-binding</keyword>
<reference evidence="8 9" key="1">
    <citation type="journal article" date="2021" name="MBio">
        <title>A New Model Trypanosomatid, Novymonas esmeraldas: Genomic Perception of Its 'Candidatus Pandoraea novymonadis' Endosymbiont.</title>
        <authorList>
            <person name="Zakharova A."/>
            <person name="Saura A."/>
            <person name="Butenko A."/>
            <person name="Podesvova L."/>
            <person name="Warmusova S."/>
            <person name="Kostygov A.Y."/>
            <person name="Nenarokova A."/>
            <person name="Lukes J."/>
            <person name="Opperdoes F.R."/>
            <person name="Yurchenko V."/>
        </authorList>
    </citation>
    <scope>NUCLEOTIDE SEQUENCE [LARGE SCALE GENOMIC DNA]</scope>
    <source>
        <strain evidence="8 9">E262AT.01</strain>
    </source>
</reference>
<feature type="compositionally biased region" description="Low complexity" evidence="6">
    <location>
        <begin position="371"/>
        <end position="386"/>
    </location>
</feature>
<feature type="domain" description="Protein kinase" evidence="7">
    <location>
        <begin position="15"/>
        <end position="499"/>
    </location>
</feature>
<dbReference type="Gene3D" id="1.10.510.10">
    <property type="entry name" value="Transferase(Phosphotransferase) domain 1"/>
    <property type="match status" value="2"/>
</dbReference>
<proteinExistence type="predicted"/>
<dbReference type="InterPro" id="IPR011009">
    <property type="entry name" value="Kinase-like_dom_sf"/>
</dbReference>
<dbReference type="AlphaFoldDB" id="A0AAW0F9E1"/>
<evidence type="ECO:0000259" key="7">
    <source>
        <dbReference type="PROSITE" id="PS50011"/>
    </source>
</evidence>
<name>A0AAW0F9E1_9TRYP</name>
<evidence type="ECO:0000256" key="2">
    <source>
        <dbReference type="ARBA" id="ARBA00022679"/>
    </source>
</evidence>
<dbReference type="SMART" id="SM00220">
    <property type="entry name" value="S_TKc"/>
    <property type="match status" value="1"/>
</dbReference>
<dbReference type="PANTHER" id="PTHR24346">
    <property type="entry name" value="MAP/MICROTUBULE AFFINITY-REGULATING KINASE"/>
    <property type="match status" value="1"/>
</dbReference>
<feature type="region of interest" description="Disordered" evidence="6">
    <location>
        <begin position="227"/>
        <end position="276"/>
    </location>
</feature>
<dbReference type="InterPro" id="IPR000719">
    <property type="entry name" value="Prot_kinase_dom"/>
</dbReference>
<dbReference type="PROSITE" id="PS50011">
    <property type="entry name" value="PROTEIN_KINASE_DOM"/>
    <property type="match status" value="1"/>
</dbReference>
<sequence length="509" mass="54328">MQVAMKSQHKVIGRYQLSEVAREGKFIVYEGHETSNASRHVRVKAILKDQVPLDSVSVRIGIEENVLGRTAAYLRARHRVLQGHDEGGSGLGCSGGGSGGGADLESSTALPSTVSHASASPAVPISDCDVAFELRCAERVLLIHDKMQSSSKIFLIRDLMPSSVHSVLAHGRLPEEGAFFYFYQLIMAVHFLHLHEVVHRSISTEHMYLTKSSMQVRLGGMSACVQERHHRDGGGGGGGHGGASAGANGSGVYDSPQPSLSASQHQSSASPSSVRCSTPQPGSYGICTNCRRDVAIVAQAPDAAFDYSLASTVGHSALSDGGVPPLNRLFTTCRHCGVYQSRLEVMKTAVGTPGYLAPETLAYQPPNSLMSTASQSPTVTTTTTNSTAAAAAASASAPSQSGRFREGQARDVWACGVVLYYMLTASLPFDPLAQGGTVLPPNSTRTPQQVYDMCCRIVAVDFNIPPYLSDASRQLLEWILQRDPQRRPSALDILRHDALAAVRDSVLRM</sequence>
<evidence type="ECO:0000313" key="9">
    <source>
        <dbReference type="Proteomes" id="UP001430356"/>
    </source>
</evidence>
<accession>A0AAW0F9E1</accession>
<dbReference type="Proteomes" id="UP001430356">
    <property type="component" value="Unassembled WGS sequence"/>
</dbReference>
<feature type="compositionally biased region" description="Low complexity" evidence="6">
    <location>
        <begin position="245"/>
        <end position="273"/>
    </location>
</feature>
<organism evidence="8 9">
    <name type="scientific">Novymonas esmeraldas</name>
    <dbReference type="NCBI Taxonomy" id="1808958"/>
    <lineage>
        <taxon>Eukaryota</taxon>
        <taxon>Discoba</taxon>
        <taxon>Euglenozoa</taxon>
        <taxon>Kinetoplastea</taxon>
        <taxon>Metakinetoplastina</taxon>
        <taxon>Trypanosomatida</taxon>
        <taxon>Trypanosomatidae</taxon>
        <taxon>Novymonas</taxon>
    </lineage>
</organism>
<comment type="caution">
    <text evidence="8">The sequence shown here is derived from an EMBL/GenBank/DDBJ whole genome shotgun (WGS) entry which is preliminary data.</text>
</comment>
<keyword evidence="2" id="KW-0808">Transferase</keyword>
<dbReference type="Pfam" id="PF00069">
    <property type="entry name" value="Pkinase"/>
    <property type="match status" value="1"/>
</dbReference>
<dbReference type="GO" id="GO:0035556">
    <property type="term" value="P:intracellular signal transduction"/>
    <property type="evidence" value="ECO:0007669"/>
    <property type="project" value="TreeGrafter"/>
</dbReference>
<dbReference type="EMBL" id="JAECZO010000019">
    <property type="protein sequence ID" value="KAK7201746.1"/>
    <property type="molecule type" value="Genomic_DNA"/>
</dbReference>